<name>A0A0M9VV83_ESCWE</name>
<evidence type="ECO:0000313" key="3">
    <source>
        <dbReference type="Proteomes" id="UP000053831"/>
    </source>
</evidence>
<evidence type="ECO:0000256" key="1">
    <source>
        <dbReference type="SAM" id="SignalP"/>
    </source>
</evidence>
<organism evidence="2 3">
    <name type="scientific">Escovopsis weberi</name>
    <dbReference type="NCBI Taxonomy" id="150374"/>
    <lineage>
        <taxon>Eukaryota</taxon>
        <taxon>Fungi</taxon>
        <taxon>Dikarya</taxon>
        <taxon>Ascomycota</taxon>
        <taxon>Pezizomycotina</taxon>
        <taxon>Sordariomycetes</taxon>
        <taxon>Hypocreomycetidae</taxon>
        <taxon>Hypocreales</taxon>
        <taxon>Hypocreaceae</taxon>
        <taxon>Escovopsis</taxon>
    </lineage>
</organism>
<proteinExistence type="predicted"/>
<gene>
    <name evidence="2" type="ORF">ESCO_004443</name>
</gene>
<protein>
    <submittedName>
        <fullName evidence="2">Uncharacterized protein</fullName>
    </submittedName>
</protein>
<comment type="caution">
    <text evidence="2">The sequence shown here is derived from an EMBL/GenBank/DDBJ whole genome shotgun (WGS) entry which is preliminary data.</text>
</comment>
<dbReference type="EMBL" id="LGSR01000013">
    <property type="protein sequence ID" value="KOS20723.1"/>
    <property type="molecule type" value="Genomic_DNA"/>
</dbReference>
<feature type="signal peptide" evidence="1">
    <location>
        <begin position="1"/>
        <end position="15"/>
    </location>
</feature>
<keyword evidence="3" id="KW-1185">Reference proteome</keyword>
<accession>A0A0M9VV83</accession>
<sequence length="81" mass="8480">MKAFVVAAVALAASAAPQTDSPLDQCLQYCKLYSSECCEQPQGQQGICGIISECTGFIFPPSIPALCDPVVQIQCSFTCGS</sequence>
<dbReference type="Proteomes" id="UP000053831">
    <property type="component" value="Unassembled WGS sequence"/>
</dbReference>
<keyword evidence="1" id="KW-0732">Signal</keyword>
<feature type="chain" id="PRO_5013221034" evidence="1">
    <location>
        <begin position="16"/>
        <end position="81"/>
    </location>
</feature>
<reference evidence="2 3" key="1">
    <citation type="submission" date="2015-07" db="EMBL/GenBank/DDBJ databases">
        <title>The genome of the fungus Escovopsis weberi, a specialized disease agent of ant agriculture.</title>
        <authorList>
            <person name="de Man T.J."/>
            <person name="Stajich J.E."/>
            <person name="Kubicek C.P."/>
            <person name="Chenthamara K."/>
            <person name="Atanasova L."/>
            <person name="Druzhinina I.S."/>
            <person name="Birnbaum S."/>
            <person name="Barribeau S.M."/>
            <person name="Teiling C."/>
            <person name="Suen G."/>
            <person name="Currie C."/>
            <person name="Gerardo N.M."/>
        </authorList>
    </citation>
    <scope>NUCLEOTIDE SEQUENCE [LARGE SCALE GENOMIC DNA]</scope>
</reference>
<evidence type="ECO:0000313" key="2">
    <source>
        <dbReference type="EMBL" id="KOS20723.1"/>
    </source>
</evidence>
<dbReference type="AlphaFoldDB" id="A0A0M9VV83"/>